<evidence type="ECO:0000313" key="2">
    <source>
        <dbReference type="EMBL" id="KAF2214547.1"/>
    </source>
</evidence>
<feature type="region of interest" description="Disordered" evidence="1">
    <location>
        <begin position="85"/>
        <end position="108"/>
    </location>
</feature>
<reference evidence="2" key="1">
    <citation type="journal article" date="2020" name="Stud. Mycol.">
        <title>101 Dothideomycetes genomes: a test case for predicting lifestyles and emergence of pathogens.</title>
        <authorList>
            <person name="Haridas S."/>
            <person name="Albert R."/>
            <person name="Binder M."/>
            <person name="Bloem J."/>
            <person name="Labutti K."/>
            <person name="Salamov A."/>
            <person name="Andreopoulos B."/>
            <person name="Baker S."/>
            <person name="Barry K."/>
            <person name="Bills G."/>
            <person name="Bluhm B."/>
            <person name="Cannon C."/>
            <person name="Castanera R."/>
            <person name="Culley D."/>
            <person name="Daum C."/>
            <person name="Ezra D."/>
            <person name="Gonzalez J."/>
            <person name="Henrissat B."/>
            <person name="Kuo A."/>
            <person name="Liang C."/>
            <person name="Lipzen A."/>
            <person name="Lutzoni F."/>
            <person name="Magnuson J."/>
            <person name="Mondo S."/>
            <person name="Nolan M."/>
            <person name="Ohm R."/>
            <person name="Pangilinan J."/>
            <person name="Park H.-J."/>
            <person name="Ramirez L."/>
            <person name="Alfaro M."/>
            <person name="Sun H."/>
            <person name="Tritt A."/>
            <person name="Yoshinaga Y."/>
            <person name="Zwiers L.-H."/>
            <person name="Turgeon B."/>
            <person name="Goodwin S."/>
            <person name="Spatafora J."/>
            <person name="Crous P."/>
            <person name="Grigoriev I."/>
        </authorList>
    </citation>
    <scope>NUCLEOTIDE SEQUENCE</scope>
    <source>
        <strain evidence="2">SCOH1-5</strain>
    </source>
</reference>
<dbReference type="OrthoDB" id="3631489at2759"/>
<protein>
    <submittedName>
        <fullName evidence="2">Uncharacterized protein</fullName>
    </submittedName>
</protein>
<accession>A0A6A6FM68</accession>
<dbReference type="Proteomes" id="UP000799539">
    <property type="component" value="Unassembled WGS sequence"/>
</dbReference>
<dbReference type="EMBL" id="ML992668">
    <property type="protein sequence ID" value="KAF2214547.1"/>
    <property type="molecule type" value="Genomic_DNA"/>
</dbReference>
<sequence length="202" mass="22305">MVRYPTSSGSPPRTPVKKKRTTWRDPDPRHNPRALYGAESPQNHSPSLESFDSAEGGVRIIPMSEVRRFVASQSHDFKRLSAISEEFNGPSDPHYVPRETIPGVPKYTADGNKRAQLLDPYEDVFQDPHAPALVDGVYRLNAPRQDTRNGGSLHYGTRSASPESHDPGRTLEEAAQAGGEPGLRKVTAARKEGAMMARYACR</sequence>
<organism evidence="2 3">
    <name type="scientific">Cercospora zeae-maydis SCOH1-5</name>
    <dbReference type="NCBI Taxonomy" id="717836"/>
    <lineage>
        <taxon>Eukaryota</taxon>
        <taxon>Fungi</taxon>
        <taxon>Dikarya</taxon>
        <taxon>Ascomycota</taxon>
        <taxon>Pezizomycotina</taxon>
        <taxon>Dothideomycetes</taxon>
        <taxon>Dothideomycetidae</taxon>
        <taxon>Mycosphaerellales</taxon>
        <taxon>Mycosphaerellaceae</taxon>
        <taxon>Cercospora</taxon>
    </lineage>
</organism>
<feature type="region of interest" description="Disordered" evidence="1">
    <location>
        <begin position="143"/>
        <end position="184"/>
    </location>
</feature>
<feature type="compositionally biased region" description="Basic and acidic residues" evidence="1">
    <location>
        <begin position="163"/>
        <end position="172"/>
    </location>
</feature>
<feature type="compositionally biased region" description="Polar residues" evidence="1">
    <location>
        <begin position="1"/>
        <end position="11"/>
    </location>
</feature>
<keyword evidence="3" id="KW-1185">Reference proteome</keyword>
<feature type="compositionally biased region" description="Polar residues" evidence="1">
    <location>
        <begin position="40"/>
        <end position="50"/>
    </location>
</feature>
<evidence type="ECO:0000256" key="1">
    <source>
        <dbReference type="SAM" id="MobiDB-lite"/>
    </source>
</evidence>
<evidence type="ECO:0000313" key="3">
    <source>
        <dbReference type="Proteomes" id="UP000799539"/>
    </source>
</evidence>
<proteinExistence type="predicted"/>
<dbReference type="AlphaFoldDB" id="A0A6A6FM68"/>
<feature type="region of interest" description="Disordered" evidence="1">
    <location>
        <begin position="1"/>
        <end position="52"/>
    </location>
</feature>
<gene>
    <name evidence="2" type="ORF">CERZMDRAFT_83221</name>
</gene>
<name>A0A6A6FM68_9PEZI</name>